<comment type="similarity">
    <text evidence="11">Belongs to the PRA-CH family.</text>
</comment>
<feature type="binding site" evidence="11">
    <location>
        <position position="101"/>
    </location>
    <ligand>
        <name>Zn(2+)</name>
        <dbReference type="ChEBI" id="CHEBI:29105"/>
        <note>ligand shared between dimeric partners</note>
    </ligand>
</feature>
<protein>
    <recommendedName>
        <fullName evidence="11">Phosphoribosyl-AMP cyclohydrolase</fullName>
        <shortName evidence="11">PRA-CH</shortName>
        <ecNumber evidence="11">3.5.4.19</ecNumber>
    </recommendedName>
</protein>
<comment type="pathway">
    <text evidence="4">Amino-acid biosynthesis; L-histidine biosynthesis; L-histidine from 5-phospho-alpha-D-ribose 1-diphosphate: step 2/9.</text>
</comment>
<evidence type="ECO:0000313" key="13">
    <source>
        <dbReference type="EMBL" id="MBR0678939.1"/>
    </source>
</evidence>
<dbReference type="Gene3D" id="3.10.20.810">
    <property type="entry name" value="Phosphoribosyl-AMP cyclohydrolase"/>
    <property type="match status" value="1"/>
</dbReference>
<dbReference type="AlphaFoldDB" id="A0A9X9X5F3"/>
<keyword evidence="8 11" id="KW-0028">Amino-acid biosynthesis</keyword>
<evidence type="ECO:0000256" key="2">
    <source>
        <dbReference type="ARBA" id="ARBA00001460"/>
    </source>
</evidence>
<evidence type="ECO:0000259" key="12">
    <source>
        <dbReference type="Pfam" id="PF01502"/>
    </source>
</evidence>
<reference evidence="13" key="1">
    <citation type="submission" date="2020-01" db="EMBL/GenBank/DDBJ databases">
        <authorList>
            <person name="Rat A."/>
        </authorList>
    </citation>
    <scope>NUCLEOTIDE SEQUENCE</scope>
    <source>
        <strain evidence="13">LMG 31228</strain>
    </source>
</reference>
<feature type="binding site" evidence="11">
    <location>
        <position position="104"/>
    </location>
    <ligand>
        <name>Mg(2+)</name>
        <dbReference type="ChEBI" id="CHEBI:18420"/>
    </ligand>
</feature>
<feature type="domain" description="Phosphoribosyl-AMP cyclohydrolase" evidence="12">
    <location>
        <begin position="53"/>
        <end position="126"/>
    </location>
</feature>
<feature type="binding site" evidence="11">
    <location>
        <position position="100"/>
    </location>
    <ligand>
        <name>Mg(2+)</name>
        <dbReference type="ChEBI" id="CHEBI:18420"/>
    </ligand>
</feature>
<comment type="subunit">
    <text evidence="11">Homodimer.</text>
</comment>
<evidence type="ECO:0000256" key="3">
    <source>
        <dbReference type="ARBA" id="ARBA00005169"/>
    </source>
</evidence>
<dbReference type="Pfam" id="PF01502">
    <property type="entry name" value="PRA-CH"/>
    <property type="match status" value="1"/>
</dbReference>
<sequence length="150" mass="16237">MTTPRQSGETLYHRPMSSTAPDAAASFLAEIRFDTAGLVPCIAQQHDTGEVLMMAWMNAEAVAETLATGRVCYFSRSRNALWRKGETSGQQQVLVDLRLDCDGDTLLALVDQTGVACHTGRRSCFFRAIRDGAVATLADPLVDPKALYGA</sequence>
<keyword evidence="9 11" id="KW-0378">Hydrolase</keyword>
<name>A0A9X9X5F3_9PROT</name>
<comment type="catalytic activity">
    <reaction evidence="1 11">
        <text>1-(5-phospho-beta-D-ribosyl)-5'-AMP + H2O = 1-(5-phospho-beta-D-ribosyl)-5-[(5-phospho-beta-D-ribosylamino)methylideneamino]imidazole-4-carboxamide</text>
        <dbReference type="Rhea" id="RHEA:20049"/>
        <dbReference type="ChEBI" id="CHEBI:15377"/>
        <dbReference type="ChEBI" id="CHEBI:58435"/>
        <dbReference type="ChEBI" id="CHEBI:59457"/>
        <dbReference type="EC" id="3.5.4.19"/>
    </reaction>
</comment>
<comment type="catalytic activity">
    <reaction evidence="2">
        <text>1-(5-phospho-beta-D-ribosyl)-ATP + H2O = 1-(5-phospho-beta-D-ribosyl)-5'-AMP + diphosphate + H(+)</text>
        <dbReference type="Rhea" id="RHEA:22828"/>
        <dbReference type="ChEBI" id="CHEBI:15377"/>
        <dbReference type="ChEBI" id="CHEBI:15378"/>
        <dbReference type="ChEBI" id="CHEBI:33019"/>
        <dbReference type="ChEBI" id="CHEBI:59457"/>
        <dbReference type="ChEBI" id="CHEBI:73183"/>
        <dbReference type="EC" id="3.6.1.31"/>
    </reaction>
</comment>
<evidence type="ECO:0000256" key="8">
    <source>
        <dbReference type="ARBA" id="ARBA00022605"/>
    </source>
</evidence>
<evidence type="ECO:0000256" key="10">
    <source>
        <dbReference type="ARBA" id="ARBA00023102"/>
    </source>
</evidence>
<dbReference type="InterPro" id="IPR026660">
    <property type="entry name" value="PRA-CH"/>
</dbReference>
<dbReference type="GO" id="GO:0000287">
    <property type="term" value="F:magnesium ion binding"/>
    <property type="evidence" value="ECO:0007669"/>
    <property type="project" value="UniProtKB-UniRule"/>
</dbReference>
<comment type="cofactor">
    <cofactor evidence="11">
        <name>Zn(2+)</name>
        <dbReference type="ChEBI" id="CHEBI:29105"/>
    </cofactor>
    <text evidence="11">Binds 1 zinc ion per subunit.</text>
</comment>
<organism evidence="13 14">
    <name type="scientific">Neoroseomonas eburnea</name>
    <dbReference type="NCBI Taxonomy" id="1346889"/>
    <lineage>
        <taxon>Bacteria</taxon>
        <taxon>Pseudomonadati</taxon>
        <taxon>Pseudomonadota</taxon>
        <taxon>Alphaproteobacteria</taxon>
        <taxon>Acetobacterales</taxon>
        <taxon>Acetobacteraceae</taxon>
        <taxon>Neoroseomonas</taxon>
    </lineage>
</organism>
<keyword evidence="7 11" id="KW-0963">Cytoplasm</keyword>
<gene>
    <name evidence="11 13" type="primary">hisI</name>
    <name evidence="13" type="ORF">GXW74_00420</name>
</gene>
<comment type="cofactor">
    <cofactor evidence="11">
        <name>Mg(2+)</name>
        <dbReference type="ChEBI" id="CHEBI:18420"/>
    </cofactor>
    <text evidence="11">Binds 1 Mg(2+) ion per subunit.</text>
</comment>
<dbReference type="EMBL" id="JAAEDL010000001">
    <property type="protein sequence ID" value="MBR0678939.1"/>
    <property type="molecule type" value="Genomic_DNA"/>
</dbReference>
<dbReference type="GO" id="GO:0005737">
    <property type="term" value="C:cytoplasm"/>
    <property type="evidence" value="ECO:0007669"/>
    <property type="project" value="UniProtKB-SubCell"/>
</dbReference>
<dbReference type="PANTHER" id="PTHR42945">
    <property type="entry name" value="HISTIDINE BIOSYNTHESIS BIFUNCTIONAL PROTEIN"/>
    <property type="match status" value="1"/>
</dbReference>
<evidence type="ECO:0000256" key="9">
    <source>
        <dbReference type="ARBA" id="ARBA00022801"/>
    </source>
</evidence>
<dbReference type="FunFam" id="3.10.20.810:FF:000001">
    <property type="entry name" value="Histidine biosynthesis bifunctional protein HisIE"/>
    <property type="match status" value="1"/>
</dbReference>
<dbReference type="Proteomes" id="UP001138709">
    <property type="component" value="Unassembled WGS sequence"/>
</dbReference>
<dbReference type="InterPro" id="IPR002496">
    <property type="entry name" value="PRib_AMP_CycHydrolase_dom"/>
</dbReference>
<evidence type="ECO:0000256" key="1">
    <source>
        <dbReference type="ARBA" id="ARBA00000024"/>
    </source>
</evidence>
<proteinExistence type="inferred from homology"/>
<keyword evidence="11" id="KW-0479">Metal-binding</keyword>
<evidence type="ECO:0000256" key="11">
    <source>
        <dbReference type="HAMAP-Rule" id="MF_01021"/>
    </source>
</evidence>
<feature type="binding site" evidence="11">
    <location>
        <position position="124"/>
    </location>
    <ligand>
        <name>Zn(2+)</name>
        <dbReference type="ChEBI" id="CHEBI:29105"/>
        <note>ligand shared between dimeric partners</note>
    </ligand>
</feature>
<feature type="binding site" evidence="11">
    <location>
        <position position="102"/>
    </location>
    <ligand>
        <name>Mg(2+)</name>
        <dbReference type="ChEBI" id="CHEBI:18420"/>
    </ligand>
</feature>
<dbReference type="GO" id="GO:0008270">
    <property type="term" value="F:zinc ion binding"/>
    <property type="evidence" value="ECO:0007669"/>
    <property type="project" value="UniProtKB-UniRule"/>
</dbReference>
<comment type="function">
    <text evidence="11">Catalyzes the hydrolysis of the adenine ring of phosphoribosyl-AMP.</text>
</comment>
<keyword evidence="11" id="KW-0460">Magnesium</keyword>
<keyword evidence="14" id="KW-1185">Reference proteome</keyword>
<feature type="binding site" evidence="11">
    <location>
        <position position="117"/>
    </location>
    <ligand>
        <name>Zn(2+)</name>
        <dbReference type="ChEBI" id="CHEBI:29105"/>
        <note>ligand shared between dimeric partners</note>
    </ligand>
</feature>
<comment type="pathway">
    <text evidence="3 11">Amino-acid biosynthesis; L-histidine biosynthesis; L-histidine from 5-phospho-alpha-D-ribose 1-diphosphate: step 3/9.</text>
</comment>
<keyword evidence="11" id="KW-0862">Zinc</keyword>
<dbReference type="GO" id="GO:0000105">
    <property type="term" value="P:L-histidine biosynthetic process"/>
    <property type="evidence" value="ECO:0007669"/>
    <property type="project" value="UniProtKB-UniRule"/>
</dbReference>
<dbReference type="InterPro" id="IPR038019">
    <property type="entry name" value="PRib_AMP_CycHydrolase_sf"/>
</dbReference>
<evidence type="ECO:0000256" key="6">
    <source>
        <dbReference type="ARBA" id="ARBA00008299"/>
    </source>
</evidence>
<dbReference type="PANTHER" id="PTHR42945:SF1">
    <property type="entry name" value="HISTIDINE BIOSYNTHESIS BIFUNCTIONAL PROTEIN HIS7"/>
    <property type="match status" value="1"/>
</dbReference>
<comment type="caution">
    <text evidence="13">The sequence shown here is derived from an EMBL/GenBank/DDBJ whole genome shotgun (WGS) entry which is preliminary data.</text>
</comment>
<dbReference type="HAMAP" id="MF_01021">
    <property type="entry name" value="HisI"/>
    <property type="match status" value="1"/>
</dbReference>
<dbReference type="EC" id="3.5.4.19" evidence="11"/>
<evidence type="ECO:0000313" key="14">
    <source>
        <dbReference type="Proteomes" id="UP001138709"/>
    </source>
</evidence>
<reference evidence="13" key="2">
    <citation type="journal article" date="2021" name="Syst. Appl. Microbiol.">
        <title>Roseomonas hellenica sp. nov., isolated from roots of wild-growing Alkanna tinctoria.</title>
        <authorList>
            <person name="Rat A."/>
            <person name="Naranjo H.D."/>
            <person name="Lebbe L."/>
            <person name="Cnockaert M."/>
            <person name="Krigas N."/>
            <person name="Grigoriadou K."/>
            <person name="Maloupa E."/>
            <person name="Willems A."/>
        </authorList>
    </citation>
    <scope>NUCLEOTIDE SEQUENCE</scope>
    <source>
        <strain evidence="13">LMG 31228</strain>
    </source>
</reference>
<accession>A0A9X9X5F3</accession>
<dbReference type="SUPFAM" id="SSF141734">
    <property type="entry name" value="HisI-like"/>
    <property type="match status" value="1"/>
</dbReference>
<comment type="subcellular location">
    <subcellularLocation>
        <location evidence="11">Cytoplasm</location>
    </subcellularLocation>
</comment>
<evidence type="ECO:0000256" key="5">
    <source>
        <dbReference type="ARBA" id="ARBA00007731"/>
    </source>
</evidence>
<comment type="similarity">
    <text evidence="6">In the N-terminal section; belongs to the PRA-CH family.</text>
</comment>
<keyword evidence="10 11" id="KW-0368">Histidine biosynthesis</keyword>
<dbReference type="GO" id="GO:0004635">
    <property type="term" value="F:phosphoribosyl-AMP cyclohydrolase activity"/>
    <property type="evidence" value="ECO:0007669"/>
    <property type="project" value="UniProtKB-UniRule"/>
</dbReference>
<comment type="similarity">
    <text evidence="5">In the C-terminal section; belongs to the PRA-PH family.</text>
</comment>
<evidence type="ECO:0000256" key="4">
    <source>
        <dbReference type="ARBA" id="ARBA00005204"/>
    </source>
</evidence>
<evidence type="ECO:0000256" key="7">
    <source>
        <dbReference type="ARBA" id="ARBA00022490"/>
    </source>
</evidence>
<dbReference type="NCBIfam" id="NF000768">
    <property type="entry name" value="PRK00051.1"/>
    <property type="match status" value="1"/>
</dbReference>
<dbReference type="GO" id="GO:0004636">
    <property type="term" value="F:phosphoribosyl-ATP diphosphatase activity"/>
    <property type="evidence" value="ECO:0007669"/>
    <property type="project" value="UniProtKB-EC"/>
</dbReference>